<evidence type="ECO:0008006" key="3">
    <source>
        <dbReference type="Google" id="ProtNLM"/>
    </source>
</evidence>
<name>A0A6L3VET9_9BACI</name>
<dbReference type="Proteomes" id="UP000481030">
    <property type="component" value="Unassembled WGS sequence"/>
</dbReference>
<sequence>MKTVEDYLSFLQSKGFQFQEDAIGFIYFGKHYTNASDELINTAIELTLKAQKTFDGSFYVSLLEMLISNGIKTKHEAIQFVKEKELISI</sequence>
<dbReference type="InterPro" id="IPR046126">
    <property type="entry name" value="DUF6123"/>
</dbReference>
<proteinExistence type="predicted"/>
<dbReference type="Pfam" id="PF19618">
    <property type="entry name" value="DUF6123"/>
    <property type="match status" value="1"/>
</dbReference>
<accession>A0A6L3VET9</accession>
<dbReference type="EMBL" id="WBOS01000001">
    <property type="protein sequence ID" value="KAB2338957.1"/>
    <property type="molecule type" value="Genomic_DNA"/>
</dbReference>
<dbReference type="AlphaFoldDB" id="A0A6L3VET9"/>
<keyword evidence="2" id="KW-1185">Reference proteome</keyword>
<reference evidence="1 2" key="1">
    <citation type="journal article" date="2016" name="Antonie Van Leeuwenhoek">
        <title>Bacillus depressus sp. nov., isolated from soil of a sunflower field.</title>
        <authorList>
            <person name="Wei X."/>
            <person name="Xin D."/>
            <person name="Xin Y."/>
            <person name="Zhang H."/>
            <person name="Wang T."/>
            <person name="Zhang J."/>
        </authorList>
    </citation>
    <scope>NUCLEOTIDE SEQUENCE [LARGE SCALE GENOMIC DNA]</scope>
    <source>
        <strain evidence="1 2">BZ1</strain>
    </source>
</reference>
<evidence type="ECO:0000313" key="1">
    <source>
        <dbReference type="EMBL" id="KAB2338957.1"/>
    </source>
</evidence>
<dbReference type="RefSeq" id="WP_151533699.1">
    <property type="nucleotide sequence ID" value="NZ_WBOS01000001.1"/>
</dbReference>
<evidence type="ECO:0000313" key="2">
    <source>
        <dbReference type="Proteomes" id="UP000481030"/>
    </source>
</evidence>
<gene>
    <name evidence="1" type="ORF">F7731_01425</name>
</gene>
<comment type="caution">
    <text evidence="1">The sequence shown here is derived from an EMBL/GenBank/DDBJ whole genome shotgun (WGS) entry which is preliminary data.</text>
</comment>
<protein>
    <recommendedName>
        <fullName evidence="3">Group-specific protein</fullName>
    </recommendedName>
</protein>
<dbReference type="OrthoDB" id="2453381at2"/>
<organism evidence="1 2">
    <name type="scientific">Cytobacillus depressus</name>
    <dbReference type="NCBI Taxonomy" id="1602942"/>
    <lineage>
        <taxon>Bacteria</taxon>
        <taxon>Bacillati</taxon>
        <taxon>Bacillota</taxon>
        <taxon>Bacilli</taxon>
        <taxon>Bacillales</taxon>
        <taxon>Bacillaceae</taxon>
        <taxon>Cytobacillus</taxon>
    </lineage>
</organism>